<protein>
    <submittedName>
        <fullName evidence="1">Uncharacterized protein</fullName>
    </submittedName>
</protein>
<dbReference type="Proteomes" id="UP001215280">
    <property type="component" value="Unassembled WGS sequence"/>
</dbReference>
<sequence length="157" mass="16815">MAPPALPLSSPGSHPTSEVHIDPAVYNTLPTPGSAAIRLLNAAALAAVLHNLSPLDLLRALGIPSFNRAAHHQECQHRHYNFTHIGQDTGENPEYWWRRRHDVALPRLRDAPFPAGPLLRSFQDEESIAPLSAMAPAATDHTIQSGAHEGSAPAAAA</sequence>
<accession>A0AAD7HE49</accession>
<dbReference type="AlphaFoldDB" id="A0AAD7HE49"/>
<gene>
    <name evidence="1" type="ORF">DFH07DRAFT_784924</name>
</gene>
<keyword evidence="2" id="KW-1185">Reference proteome</keyword>
<proteinExistence type="predicted"/>
<evidence type="ECO:0000313" key="1">
    <source>
        <dbReference type="EMBL" id="KAJ7718489.1"/>
    </source>
</evidence>
<organism evidence="1 2">
    <name type="scientific">Mycena maculata</name>
    <dbReference type="NCBI Taxonomy" id="230809"/>
    <lineage>
        <taxon>Eukaryota</taxon>
        <taxon>Fungi</taxon>
        <taxon>Dikarya</taxon>
        <taxon>Basidiomycota</taxon>
        <taxon>Agaricomycotina</taxon>
        <taxon>Agaricomycetes</taxon>
        <taxon>Agaricomycetidae</taxon>
        <taxon>Agaricales</taxon>
        <taxon>Marasmiineae</taxon>
        <taxon>Mycenaceae</taxon>
        <taxon>Mycena</taxon>
    </lineage>
</organism>
<name>A0AAD7HE49_9AGAR</name>
<comment type="caution">
    <text evidence="1">The sequence shown here is derived from an EMBL/GenBank/DDBJ whole genome shotgun (WGS) entry which is preliminary data.</text>
</comment>
<dbReference type="EMBL" id="JARJLG010000305">
    <property type="protein sequence ID" value="KAJ7718489.1"/>
    <property type="molecule type" value="Genomic_DNA"/>
</dbReference>
<evidence type="ECO:0000313" key="2">
    <source>
        <dbReference type="Proteomes" id="UP001215280"/>
    </source>
</evidence>
<reference evidence="1" key="1">
    <citation type="submission" date="2023-03" db="EMBL/GenBank/DDBJ databases">
        <title>Massive genome expansion in bonnet fungi (Mycena s.s.) driven by repeated elements and novel gene families across ecological guilds.</title>
        <authorList>
            <consortium name="Lawrence Berkeley National Laboratory"/>
            <person name="Harder C.B."/>
            <person name="Miyauchi S."/>
            <person name="Viragh M."/>
            <person name="Kuo A."/>
            <person name="Thoen E."/>
            <person name="Andreopoulos B."/>
            <person name="Lu D."/>
            <person name="Skrede I."/>
            <person name="Drula E."/>
            <person name="Henrissat B."/>
            <person name="Morin E."/>
            <person name="Kohler A."/>
            <person name="Barry K."/>
            <person name="LaButti K."/>
            <person name="Morin E."/>
            <person name="Salamov A."/>
            <person name="Lipzen A."/>
            <person name="Mereny Z."/>
            <person name="Hegedus B."/>
            <person name="Baldrian P."/>
            <person name="Stursova M."/>
            <person name="Weitz H."/>
            <person name="Taylor A."/>
            <person name="Grigoriev I.V."/>
            <person name="Nagy L.G."/>
            <person name="Martin F."/>
            <person name="Kauserud H."/>
        </authorList>
    </citation>
    <scope>NUCLEOTIDE SEQUENCE</scope>
    <source>
        <strain evidence="1">CBHHK188m</strain>
    </source>
</reference>